<evidence type="ECO:0000256" key="13">
    <source>
        <dbReference type="SAM" id="MobiDB-lite"/>
    </source>
</evidence>
<dbReference type="SMART" id="SM01232">
    <property type="entry name" value="H2TH"/>
    <property type="match status" value="1"/>
</dbReference>
<evidence type="ECO:0000256" key="9">
    <source>
        <dbReference type="ARBA" id="ARBA00023239"/>
    </source>
</evidence>
<evidence type="ECO:0000256" key="3">
    <source>
        <dbReference type="ARBA" id="ARBA00009409"/>
    </source>
</evidence>
<evidence type="ECO:0000256" key="5">
    <source>
        <dbReference type="ARBA" id="ARBA00022763"/>
    </source>
</evidence>
<dbReference type="GO" id="GO:0140078">
    <property type="term" value="F:class I DNA-(apurinic or apyrimidinic site) endonuclease activity"/>
    <property type="evidence" value="ECO:0007669"/>
    <property type="project" value="UniProtKB-EC"/>
</dbReference>
<dbReference type="EC" id="4.2.99.18" evidence="16"/>
<keyword evidence="5" id="KW-0227">DNA damage</keyword>
<keyword evidence="7" id="KW-0238">DNA-binding</keyword>
<proteinExistence type="inferred from homology"/>
<comment type="subunit">
    <text evidence="4">Monomer.</text>
</comment>
<name>A0ABY9WUB4_9BACT</name>
<evidence type="ECO:0000256" key="8">
    <source>
        <dbReference type="ARBA" id="ARBA00023204"/>
    </source>
</evidence>
<dbReference type="InterPro" id="IPR010979">
    <property type="entry name" value="Ribosomal_uS13-like_H2TH"/>
</dbReference>
<protein>
    <submittedName>
        <fullName evidence="16">Bifunctional DNA-formamidopyrimidine glycosylase/DNA-(Apurinic or apyrimidinic site) lyase</fullName>
        <ecNumber evidence="16">3.2.2.23</ecNumber>
        <ecNumber evidence="16">4.2.99.18</ecNumber>
    </submittedName>
</protein>
<dbReference type="Gene3D" id="1.10.8.50">
    <property type="match status" value="1"/>
</dbReference>
<feature type="region of interest" description="Disordered" evidence="13">
    <location>
        <begin position="264"/>
        <end position="285"/>
    </location>
</feature>
<dbReference type="RefSeq" id="WP_395817907.1">
    <property type="nucleotide sequence ID" value="NZ_CP043494.1"/>
</dbReference>
<dbReference type="NCBIfam" id="TIGR00577">
    <property type="entry name" value="fpg"/>
    <property type="match status" value="1"/>
</dbReference>
<keyword evidence="8" id="KW-0234">DNA repair</keyword>
<dbReference type="PANTHER" id="PTHR22993">
    <property type="entry name" value="FORMAMIDOPYRIMIDINE-DNA GLYCOSYLASE"/>
    <property type="match status" value="1"/>
</dbReference>
<dbReference type="Pfam" id="PF06827">
    <property type="entry name" value="zf-FPG_IleRS"/>
    <property type="match status" value="1"/>
</dbReference>
<keyword evidence="11 16" id="KW-0326">Glycosidase</keyword>
<comment type="catalytic activity">
    <reaction evidence="12">
        <text>2'-deoxyribonucleotide-(2'-deoxyribose 5'-phosphate)-2'-deoxyribonucleotide-DNA = a 3'-end 2'-deoxyribonucleotide-(2,3-dehydro-2,3-deoxyribose 5'-phosphate)-DNA + a 5'-end 5'-phospho-2'-deoxyribonucleoside-DNA + H(+)</text>
        <dbReference type="Rhea" id="RHEA:66592"/>
        <dbReference type="Rhea" id="RHEA-COMP:13180"/>
        <dbReference type="Rhea" id="RHEA-COMP:16897"/>
        <dbReference type="Rhea" id="RHEA-COMP:17067"/>
        <dbReference type="ChEBI" id="CHEBI:15378"/>
        <dbReference type="ChEBI" id="CHEBI:136412"/>
        <dbReference type="ChEBI" id="CHEBI:157695"/>
        <dbReference type="ChEBI" id="CHEBI:167181"/>
        <dbReference type="EC" id="4.2.99.18"/>
    </reaction>
</comment>
<dbReference type="EC" id="3.2.2.23" evidence="16"/>
<evidence type="ECO:0000256" key="12">
    <source>
        <dbReference type="ARBA" id="ARBA00044632"/>
    </source>
</evidence>
<dbReference type="Proteomes" id="UP001611383">
    <property type="component" value="Chromosome"/>
</dbReference>
<comment type="similarity">
    <text evidence="3">Belongs to the FPG family.</text>
</comment>
<gene>
    <name evidence="16" type="primary">mutM</name>
    <name evidence="16" type="ORF">F0U60_11530</name>
</gene>
<dbReference type="InterPro" id="IPR020629">
    <property type="entry name" value="FPG_Glyclase"/>
</dbReference>
<dbReference type="InterPro" id="IPR012319">
    <property type="entry name" value="FPG_cat"/>
</dbReference>
<evidence type="ECO:0000256" key="7">
    <source>
        <dbReference type="ARBA" id="ARBA00023125"/>
    </source>
</evidence>
<feature type="domain" description="Formamidopyrimidine-DNA glycosylase catalytic" evidence="14">
    <location>
        <begin position="2"/>
        <end position="115"/>
    </location>
</feature>
<evidence type="ECO:0000256" key="10">
    <source>
        <dbReference type="ARBA" id="ARBA00023268"/>
    </source>
</evidence>
<evidence type="ECO:0000256" key="4">
    <source>
        <dbReference type="ARBA" id="ARBA00011245"/>
    </source>
</evidence>
<comment type="catalytic activity">
    <reaction evidence="1">
        <text>Hydrolysis of DNA containing ring-opened 7-methylguanine residues, releasing 2,6-diamino-4-hydroxy-5-(N-methyl)formamidopyrimidine.</text>
        <dbReference type="EC" id="3.2.2.23"/>
    </reaction>
</comment>
<dbReference type="EMBL" id="CP043494">
    <property type="protein sequence ID" value="WNG44646.1"/>
    <property type="molecule type" value="Genomic_DNA"/>
</dbReference>
<organism evidence="16 17">
    <name type="scientific">Archangium minus</name>
    <dbReference type="NCBI Taxonomy" id="83450"/>
    <lineage>
        <taxon>Bacteria</taxon>
        <taxon>Pseudomonadati</taxon>
        <taxon>Myxococcota</taxon>
        <taxon>Myxococcia</taxon>
        <taxon>Myxococcales</taxon>
        <taxon>Cystobacterineae</taxon>
        <taxon>Archangiaceae</taxon>
        <taxon>Archangium</taxon>
    </lineage>
</organism>
<dbReference type="CDD" id="cd08966">
    <property type="entry name" value="EcFpg-like_N"/>
    <property type="match status" value="1"/>
</dbReference>
<dbReference type="SUPFAM" id="SSF81624">
    <property type="entry name" value="N-terminal domain of MutM-like DNA repair proteins"/>
    <property type="match status" value="1"/>
</dbReference>
<dbReference type="SUPFAM" id="SSF57716">
    <property type="entry name" value="Glucocorticoid receptor-like (DNA-binding domain)"/>
    <property type="match status" value="1"/>
</dbReference>
<keyword evidence="9 16" id="KW-0456">Lyase</keyword>
<dbReference type="InterPro" id="IPR010663">
    <property type="entry name" value="Znf_FPG/IleRS"/>
</dbReference>
<dbReference type="NCBIfam" id="NF002211">
    <property type="entry name" value="PRK01103.1"/>
    <property type="match status" value="1"/>
</dbReference>
<dbReference type="SUPFAM" id="SSF46946">
    <property type="entry name" value="S13-like H2TH domain"/>
    <property type="match status" value="1"/>
</dbReference>
<dbReference type="GO" id="GO:0008534">
    <property type="term" value="F:oxidized purine nucleobase lesion DNA N-glycosylase activity"/>
    <property type="evidence" value="ECO:0007669"/>
    <property type="project" value="UniProtKB-EC"/>
</dbReference>
<comment type="cofactor">
    <cofactor evidence="2">
        <name>Zn(2+)</name>
        <dbReference type="ChEBI" id="CHEBI:29105"/>
    </cofactor>
</comment>
<feature type="domain" description="Formamidopyrimidine-DNA glycosylase H2TH DNA-binding" evidence="15">
    <location>
        <begin position="131"/>
        <end position="223"/>
    </location>
</feature>
<dbReference type="Gene3D" id="3.20.190.10">
    <property type="entry name" value="MutM-like, N-terminal"/>
    <property type="match status" value="1"/>
</dbReference>
<evidence type="ECO:0000256" key="1">
    <source>
        <dbReference type="ARBA" id="ARBA00001668"/>
    </source>
</evidence>
<evidence type="ECO:0000313" key="16">
    <source>
        <dbReference type="EMBL" id="WNG44646.1"/>
    </source>
</evidence>
<dbReference type="InterPro" id="IPR015886">
    <property type="entry name" value="H2TH_FPG"/>
</dbReference>
<sequence length="285" mass="31634">MPELPEVEIARRNLVHWLDGRRVVRAEADDSRVFRGARREDFASLQGRLVSLERRGKYLLFTFEGGRGLLAHLGMTGRFVRRPEGAVVPYSRARFHLDSGDVIHFADSRLFGRMEPCAASRLHELEAVKELGRDPLADGLTAEQLREAVGDSRQELKVALMDQGRVTGLGNIHAAEALYRAGLHPARKPATLTEAEWQRLADAIHASITFGLEEQQGEEPAYLEDGAENRFLVYGRAGTPCAQCGTTVESFAQGGRTTHCCPHCQPKHPGRKPPDGRGKRGARRR</sequence>
<evidence type="ECO:0000313" key="17">
    <source>
        <dbReference type="Proteomes" id="UP001611383"/>
    </source>
</evidence>
<evidence type="ECO:0000256" key="6">
    <source>
        <dbReference type="ARBA" id="ARBA00022801"/>
    </source>
</evidence>
<evidence type="ECO:0000256" key="11">
    <source>
        <dbReference type="ARBA" id="ARBA00023295"/>
    </source>
</evidence>
<dbReference type="Pfam" id="PF06831">
    <property type="entry name" value="H2TH"/>
    <property type="match status" value="1"/>
</dbReference>
<keyword evidence="17" id="KW-1185">Reference proteome</keyword>
<dbReference type="Pfam" id="PF01149">
    <property type="entry name" value="Fapy_DNA_glyco"/>
    <property type="match status" value="1"/>
</dbReference>
<dbReference type="PANTHER" id="PTHR22993:SF9">
    <property type="entry name" value="FORMAMIDOPYRIMIDINE-DNA GLYCOSYLASE"/>
    <property type="match status" value="1"/>
</dbReference>
<evidence type="ECO:0000256" key="2">
    <source>
        <dbReference type="ARBA" id="ARBA00001947"/>
    </source>
</evidence>
<accession>A0ABY9WUB4</accession>
<keyword evidence="10" id="KW-0511">Multifunctional enzyme</keyword>
<reference evidence="16 17" key="1">
    <citation type="submission" date="2019-08" db="EMBL/GenBank/DDBJ databases">
        <title>Archangium and Cystobacter genomes.</title>
        <authorList>
            <person name="Chen I.-C.K."/>
            <person name="Wielgoss S."/>
        </authorList>
    </citation>
    <scope>NUCLEOTIDE SEQUENCE [LARGE SCALE GENOMIC DNA]</scope>
    <source>
        <strain evidence="16 17">Cbm 6</strain>
    </source>
</reference>
<dbReference type="SMART" id="SM00898">
    <property type="entry name" value="Fapy_DNA_glyco"/>
    <property type="match status" value="1"/>
</dbReference>
<evidence type="ECO:0000259" key="15">
    <source>
        <dbReference type="SMART" id="SM01232"/>
    </source>
</evidence>
<keyword evidence="6 16" id="KW-0378">Hydrolase</keyword>
<dbReference type="InterPro" id="IPR035937">
    <property type="entry name" value="FPG_N"/>
</dbReference>
<evidence type="ECO:0000259" key="14">
    <source>
        <dbReference type="SMART" id="SM00898"/>
    </source>
</evidence>